<proteinExistence type="predicted"/>
<dbReference type="Gramene" id="RZC59492">
    <property type="protein sequence ID" value="RZC59492"/>
    <property type="gene ID" value="C5167_006799"/>
</dbReference>
<reference evidence="2 3" key="1">
    <citation type="journal article" date="2018" name="Science">
        <title>The opium poppy genome and morphinan production.</title>
        <authorList>
            <person name="Guo L."/>
            <person name="Winzer T."/>
            <person name="Yang X."/>
            <person name="Li Y."/>
            <person name="Ning Z."/>
            <person name="He Z."/>
            <person name="Teodor R."/>
            <person name="Lu Y."/>
            <person name="Bowser T.A."/>
            <person name="Graham I.A."/>
            <person name="Ye K."/>
        </authorList>
    </citation>
    <scope>NUCLEOTIDE SEQUENCE [LARGE SCALE GENOMIC DNA]</scope>
    <source>
        <strain evidence="3">cv. HN1</strain>
        <tissue evidence="2">Leaves</tissue>
    </source>
</reference>
<evidence type="ECO:0000313" key="3">
    <source>
        <dbReference type="Proteomes" id="UP000316621"/>
    </source>
</evidence>
<sequence>MTERLSNSSNLSHEERVNAVNVSNLLTPTEDIWELYAKPVGSVATSNLRISELHMIGKCVRIEDWRDRDESEEDVYEDGDADTSYVNGLSAEEKEVKAKRTLKFFGAVQNADCHLVIWRYNCFLHFHLYMTCLNVCIMFPLLGTSPVSQAESSSPADIDARIGRIGMMNLKSCEYEDGDGDDDADNGLSGEEKQVAAKVTLPDF</sequence>
<evidence type="ECO:0000313" key="2">
    <source>
        <dbReference type="EMBL" id="RZC59492.1"/>
    </source>
</evidence>
<name>A0A4Y7JHE9_PAPSO</name>
<accession>A0A4Y7JHE9</accession>
<protein>
    <submittedName>
        <fullName evidence="2">Uncharacterized protein</fullName>
    </submittedName>
</protein>
<gene>
    <name evidence="2" type="ORF">C5167_006799</name>
</gene>
<feature type="region of interest" description="Disordered" evidence="1">
    <location>
        <begin position="174"/>
        <end position="204"/>
    </location>
</feature>
<dbReference type="EMBL" id="CM010718">
    <property type="protein sequence ID" value="RZC59492.1"/>
    <property type="molecule type" value="Genomic_DNA"/>
</dbReference>
<evidence type="ECO:0000256" key="1">
    <source>
        <dbReference type="SAM" id="MobiDB-lite"/>
    </source>
</evidence>
<feature type="compositionally biased region" description="Acidic residues" evidence="1">
    <location>
        <begin position="175"/>
        <end position="185"/>
    </location>
</feature>
<organism evidence="2 3">
    <name type="scientific">Papaver somniferum</name>
    <name type="common">Opium poppy</name>
    <dbReference type="NCBI Taxonomy" id="3469"/>
    <lineage>
        <taxon>Eukaryota</taxon>
        <taxon>Viridiplantae</taxon>
        <taxon>Streptophyta</taxon>
        <taxon>Embryophyta</taxon>
        <taxon>Tracheophyta</taxon>
        <taxon>Spermatophyta</taxon>
        <taxon>Magnoliopsida</taxon>
        <taxon>Ranunculales</taxon>
        <taxon>Papaveraceae</taxon>
        <taxon>Papaveroideae</taxon>
        <taxon>Papaver</taxon>
    </lineage>
</organism>
<dbReference type="AlphaFoldDB" id="A0A4Y7JHE9"/>
<dbReference type="Proteomes" id="UP000316621">
    <property type="component" value="Chromosome 4"/>
</dbReference>
<keyword evidence="3" id="KW-1185">Reference proteome</keyword>